<dbReference type="AlphaFoldDB" id="A0AAV3RUP6"/>
<dbReference type="PANTHER" id="PTHR33710:SF71">
    <property type="entry name" value="ENDONUCLEASE_EXONUCLEASE_PHOSPHATASE DOMAIN-CONTAINING PROTEIN"/>
    <property type="match status" value="1"/>
</dbReference>
<comment type="caution">
    <text evidence="1">The sequence shown here is derived from an EMBL/GenBank/DDBJ whole genome shotgun (WGS) entry which is preliminary data.</text>
</comment>
<sequence length="466" mass="53190">MANILPCWEFVHNIIDGSVGRIIVSWNTSFCSLKAVEVVDQHILYEVEILGGGTFLLSAVYDANLCVPRRCLWQSLVEVRTRGIPWLLAGDFNIIKDITLTSGNTYPPSIMMEEFNGCLESIDVVELTSHGCLYTWGPKSMAGESSVRKLDYVSCNEDWLKVFTQSYAHFLSLDISDHAQIIIHLKQDIAWGVVDMKGSVLYRFMRRLKQVKQAFSKLNKVYSEISARVQECSDKFRVVQTDIFQAELDFMKNRARITWLEQGDFGRRFFSRSVLAYRNRQQISMIMGIDGVICTDPKEITKVIVGFYKGLFTSCGALLEDQRQMIWGFISKQIPRGACDMLSVEFYKFHWEEIQEEVFEGFKHIFATGEVSTFINATTVSLILKVDHPCSIKDYRPISCCNIFYKAVTMLLMGRMHKLMEDLISPSQSAFILGRNLGNSVLMLQELVQGYHKEDGVPRAAIKIDL</sequence>
<evidence type="ECO:0008006" key="3">
    <source>
        <dbReference type="Google" id="ProtNLM"/>
    </source>
</evidence>
<dbReference type="Gene3D" id="3.60.10.10">
    <property type="entry name" value="Endonuclease/exonuclease/phosphatase"/>
    <property type="match status" value="1"/>
</dbReference>
<evidence type="ECO:0000313" key="1">
    <source>
        <dbReference type="EMBL" id="GAA0184350.1"/>
    </source>
</evidence>
<protein>
    <recommendedName>
        <fullName evidence="3">Reverse transcriptase</fullName>
    </recommendedName>
</protein>
<accession>A0AAV3RUP6</accession>
<proteinExistence type="predicted"/>
<gene>
    <name evidence="1" type="ORF">LIER_31638</name>
</gene>
<dbReference type="PANTHER" id="PTHR33710">
    <property type="entry name" value="BNAC02G09200D PROTEIN"/>
    <property type="match status" value="1"/>
</dbReference>
<dbReference type="SUPFAM" id="SSF56219">
    <property type="entry name" value="DNase I-like"/>
    <property type="match status" value="1"/>
</dbReference>
<evidence type="ECO:0000313" key="2">
    <source>
        <dbReference type="Proteomes" id="UP001454036"/>
    </source>
</evidence>
<reference evidence="1 2" key="1">
    <citation type="submission" date="2024-01" db="EMBL/GenBank/DDBJ databases">
        <title>The complete chloroplast genome sequence of Lithospermum erythrorhizon: insights into the phylogenetic relationship among Boraginaceae species and the maternal lineages of purple gromwells.</title>
        <authorList>
            <person name="Okada T."/>
            <person name="Watanabe K."/>
        </authorList>
    </citation>
    <scope>NUCLEOTIDE SEQUENCE [LARGE SCALE GENOMIC DNA]</scope>
</reference>
<dbReference type="InterPro" id="IPR036691">
    <property type="entry name" value="Endo/exonu/phosph_ase_sf"/>
</dbReference>
<dbReference type="EMBL" id="BAABME010011828">
    <property type="protein sequence ID" value="GAA0184350.1"/>
    <property type="molecule type" value="Genomic_DNA"/>
</dbReference>
<name>A0AAV3RUP6_LITER</name>
<dbReference type="Proteomes" id="UP001454036">
    <property type="component" value="Unassembled WGS sequence"/>
</dbReference>
<organism evidence="1 2">
    <name type="scientific">Lithospermum erythrorhizon</name>
    <name type="common">Purple gromwell</name>
    <name type="synonym">Lithospermum officinale var. erythrorhizon</name>
    <dbReference type="NCBI Taxonomy" id="34254"/>
    <lineage>
        <taxon>Eukaryota</taxon>
        <taxon>Viridiplantae</taxon>
        <taxon>Streptophyta</taxon>
        <taxon>Embryophyta</taxon>
        <taxon>Tracheophyta</taxon>
        <taxon>Spermatophyta</taxon>
        <taxon>Magnoliopsida</taxon>
        <taxon>eudicotyledons</taxon>
        <taxon>Gunneridae</taxon>
        <taxon>Pentapetalae</taxon>
        <taxon>asterids</taxon>
        <taxon>lamiids</taxon>
        <taxon>Boraginales</taxon>
        <taxon>Boraginaceae</taxon>
        <taxon>Boraginoideae</taxon>
        <taxon>Lithospermeae</taxon>
        <taxon>Lithospermum</taxon>
    </lineage>
</organism>
<keyword evidence="2" id="KW-1185">Reference proteome</keyword>